<evidence type="ECO:0000256" key="7">
    <source>
        <dbReference type="ARBA" id="ARBA00023004"/>
    </source>
</evidence>
<evidence type="ECO:0000256" key="11">
    <source>
        <dbReference type="ARBA" id="ARBA00023237"/>
    </source>
</evidence>
<feature type="short sequence motif" description="TonB C-terminal box" evidence="13">
    <location>
        <begin position="758"/>
        <end position="775"/>
    </location>
</feature>
<comment type="caution">
    <text evidence="18">The sequence shown here is derived from an EMBL/GenBank/DDBJ whole genome shotgun (WGS) entry which is preliminary data.</text>
</comment>
<feature type="domain" description="TonB-dependent receptor-like beta-barrel" evidence="16">
    <location>
        <begin position="236"/>
        <end position="741"/>
    </location>
</feature>
<gene>
    <name evidence="18" type="ORF">HCU74_03110</name>
</gene>
<keyword evidence="10 12" id="KW-0472">Membrane</keyword>
<evidence type="ECO:0000256" key="4">
    <source>
        <dbReference type="ARBA" id="ARBA00022496"/>
    </source>
</evidence>
<keyword evidence="18" id="KW-0675">Receptor</keyword>
<evidence type="ECO:0000256" key="1">
    <source>
        <dbReference type="ARBA" id="ARBA00004571"/>
    </source>
</evidence>
<evidence type="ECO:0000313" key="18">
    <source>
        <dbReference type="EMBL" id="NKI16403.1"/>
    </source>
</evidence>
<dbReference type="PANTHER" id="PTHR32552:SF81">
    <property type="entry name" value="TONB-DEPENDENT OUTER MEMBRANE RECEPTOR"/>
    <property type="match status" value="1"/>
</dbReference>
<keyword evidence="3 12" id="KW-1134">Transmembrane beta strand</keyword>
<reference evidence="18 19" key="1">
    <citation type="submission" date="2020-04" db="EMBL/GenBank/DDBJ databases">
        <authorList>
            <person name="Yoon J."/>
        </authorList>
    </citation>
    <scope>NUCLEOTIDE SEQUENCE [LARGE SCALE GENOMIC DNA]</scope>
    <source>
        <strain evidence="18 19">KMU-166</strain>
    </source>
</reference>
<accession>A0ABX1GCS7</accession>
<evidence type="ECO:0000256" key="15">
    <source>
        <dbReference type="SAM" id="SignalP"/>
    </source>
</evidence>
<proteinExistence type="inferred from homology"/>
<evidence type="ECO:0000256" key="5">
    <source>
        <dbReference type="ARBA" id="ARBA00022692"/>
    </source>
</evidence>
<evidence type="ECO:0000313" key="19">
    <source>
        <dbReference type="Proteomes" id="UP000765845"/>
    </source>
</evidence>
<keyword evidence="5 12" id="KW-0812">Transmembrane</keyword>
<dbReference type="RefSeq" id="WP_168448926.1">
    <property type="nucleotide sequence ID" value="NZ_JAAWWK010000001.1"/>
</dbReference>
<dbReference type="InterPro" id="IPR036942">
    <property type="entry name" value="Beta-barrel_TonB_sf"/>
</dbReference>
<keyword evidence="4" id="KW-0410">Iron transport</keyword>
<dbReference type="Pfam" id="PF00593">
    <property type="entry name" value="TonB_dep_Rec_b-barrel"/>
    <property type="match status" value="1"/>
</dbReference>
<evidence type="ECO:0000256" key="10">
    <source>
        <dbReference type="ARBA" id="ARBA00023136"/>
    </source>
</evidence>
<dbReference type="InterPro" id="IPR010917">
    <property type="entry name" value="TonB_rcpt_CS"/>
</dbReference>
<keyword evidence="6 15" id="KW-0732">Signal</keyword>
<keyword evidence="8" id="KW-0406">Ion transport</keyword>
<keyword evidence="9 14" id="KW-0798">TonB box</keyword>
<feature type="domain" description="TonB-dependent receptor plug" evidence="17">
    <location>
        <begin position="64"/>
        <end position="169"/>
    </location>
</feature>
<evidence type="ECO:0000259" key="17">
    <source>
        <dbReference type="Pfam" id="PF07715"/>
    </source>
</evidence>
<dbReference type="InterPro" id="IPR012910">
    <property type="entry name" value="Plug_dom"/>
</dbReference>
<feature type="signal peptide" evidence="15">
    <location>
        <begin position="1"/>
        <end position="35"/>
    </location>
</feature>
<sequence>MTYQTATPPRVSARHSKSALTLAILASLAATQVSAQDSADEPRKSRSRLIEEVVVTATKRAENVQDIPVSVSAFSGDMLSAMGVDDPTDLQAVTPGLTYNSATGFSIIYLRGVGSDAFLMADPSVATYIDGIYYPFASGLAQSFGKVERIEVLKGPQGTLFGRNTTGGAISITSETPDFEEVYGSVDASYGSFNSKKVAGLINTPVTDWFATSLALFYNESGQYYTFDPESTQQNMDVERAAGGRLKLKFAYEDYDLLLAAVKIRQSGYNTTLAGNTRASDQTIAAGGESQPRDYTISVDSPLNFDIDSEVVFGEVNAYFDSLDVKLLASHQTLENFGQSDFDGTNASIVAFEAPLFADVKTAELQFISNEGSWGSDWLEWIGGFYFIDSTAGLLPRFGAAGGGQGNVGPVPIGDLLGEPGQQLPVPALTGVALNLQGILDTDSWAAFFQTTFTINDWTELTVGGRYQYEERYVVASSTGIENADGSTTPLFDWANDGEGIRDVESENFSPKVAVNLRPLDDLLVFFSWQKGFKSGTFNTINITDDIDYAEEENVESYELGAKYTSPSGNLVLNTAVFYTELENIQVQFSSLEAGGTVTFDNAGAGRIQGIDFDSRLILLPSLTDDLVLTLSGAYLDAVYTDYRDGLGFDEDTGAYQDGQDFTGNRMVRTPEYTATLALSKTLMFDPGPLELTVDGYYNSGYAYLPQNTVFLEEEYHLINARASFWIEEWDFRMTASVKNLGDTTYAYSQFPNDYGRLEALAPPRNYSFAVQWNF</sequence>
<name>A0ABX1GCS7_9GAMM</name>
<keyword evidence="19" id="KW-1185">Reference proteome</keyword>
<evidence type="ECO:0000256" key="13">
    <source>
        <dbReference type="PROSITE-ProRule" id="PRU10144"/>
    </source>
</evidence>
<dbReference type="Pfam" id="PF07715">
    <property type="entry name" value="Plug"/>
    <property type="match status" value="1"/>
</dbReference>
<evidence type="ECO:0000256" key="12">
    <source>
        <dbReference type="PROSITE-ProRule" id="PRU01360"/>
    </source>
</evidence>
<dbReference type="EMBL" id="JAAWWK010000001">
    <property type="protein sequence ID" value="NKI16403.1"/>
    <property type="molecule type" value="Genomic_DNA"/>
</dbReference>
<keyword evidence="11 12" id="KW-0998">Cell outer membrane</keyword>
<evidence type="ECO:0000259" key="16">
    <source>
        <dbReference type="Pfam" id="PF00593"/>
    </source>
</evidence>
<evidence type="ECO:0000256" key="2">
    <source>
        <dbReference type="ARBA" id="ARBA00022448"/>
    </source>
</evidence>
<protein>
    <submittedName>
        <fullName evidence="18">TonB-dependent receptor</fullName>
    </submittedName>
</protein>
<comment type="similarity">
    <text evidence="12 14">Belongs to the TonB-dependent receptor family.</text>
</comment>
<dbReference type="Proteomes" id="UP000765845">
    <property type="component" value="Unassembled WGS sequence"/>
</dbReference>
<keyword evidence="2 12" id="KW-0813">Transport</keyword>
<evidence type="ECO:0000256" key="6">
    <source>
        <dbReference type="ARBA" id="ARBA00022729"/>
    </source>
</evidence>
<dbReference type="SUPFAM" id="SSF56935">
    <property type="entry name" value="Porins"/>
    <property type="match status" value="1"/>
</dbReference>
<feature type="chain" id="PRO_5047150765" evidence="15">
    <location>
        <begin position="36"/>
        <end position="775"/>
    </location>
</feature>
<dbReference type="PANTHER" id="PTHR32552">
    <property type="entry name" value="FERRICHROME IRON RECEPTOR-RELATED"/>
    <property type="match status" value="1"/>
</dbReference>
<comment type="subcellular location">
    <subcellularLocation>
        <location evidence="1 12">Cell outer membrane</location>
        <topology evidence="1 12">Multi-pass membrane protein</topology>
    </subcellularLocation>
</comment>
<dbReference type="PROSITE" id="PS01156">
    <property type="entry name" value="TONB_DEPENDENT_REC_2"/>
    <property type="match status" value="1"/>
</dbReference>
<evidence type="ECO:0000256" key="3">
    <source>
        <dbReference type="ARBA" id="ARBA00022452"/>
    </source>
</evidence>
<evidence type="ECO:0000256" key="9">
    <source>
        <dbReference type="ARBA" id="ARBA00023077"/>
    </source>
</evidence>
<dbReference type="InterPro" id="IPR039426">
    <property type="entry name" value="TonB-dep_rcpt-like"/>
</dbReference>
<evidence type="ECO:0000256" key="14">
    <source>
        <dbReference type="RuleBase" id="RU003357"/>
    </source>
</evidence>
<dbReference type="PROSITE" id="PS52016">
    <property type="entry name" value="TONB_DEPENDENT_REC_3"/>
    <property type="match status" value="1"/>
</dbReference>
<evidence type="ECO:0000256" key="8">
    <source>
        <dbReference type="ARBA" id="ARBA00023065"/>
    </source>
</evidence>
<organism evidence="18 19">
    <name type="scientific">Spongiibacter thalassae</name>
    <dbReference type="NCBI Taxonomy" id="2721624"/>
    <lineage>
        <taxon>Bacteria</taxon>
        <taxon>Pseudomonadati</taxon>
        <taxon>Pseudomonadota</taxon>
        <taxon>Gammaproteobacteria</taxon>
        <taxon>Cellvibrionales</taxon>
        <taxon>Spongiibacteraceae</taxon>
        <taxon>Spongiibacter</taxon>
    </lineage>
</organism>
<dbReference type="Gene3D" id="2.40.170.20">
    <property type="entry name" value="TonB-dependent receptor, beta-barrel domain"/>
    <property type="match status" value="1"/>
</dbReference>
<keyword evidence="7" id="KW-0408">Iron</keyword>
<dbReference type="InterPro" id="IPR000531">
    <property type="entry name" value="Beta-barrel_TonB"/>
</dbReference>